<dbReference type="PANTHER" id="PTHR32063:SF24">
    <property type="entry name" value="CATION EFFLUX SYSTEM (ACRB_ACRD_ACRF FAMILY)"/>
    <property type="match status" value="1"/>
</dbReference>
<dbReference type="InterPro" id="IPR001036">
    <property type="entry name" value="Acrflvin-R"/>
</dbReference>
<dbReference type="SUPFAM" id="SSF82866">
    <property type="entry name" value="Multidrug efflux transporter AcrB transmembrane domain"/>
    <property type="match status" value="1"/>
</dbReference>
<feature type="transmembrane region" description="Helical" evidence="1">
    <location>
        <begin position="358"/>
        <end position="380"/>
    </location>
</feature>
<dbReference type="InterPro" id="IPR027463">
    <property type="entry name" value="AcrB_DN_DC_subdom"/>
</dbReference>
<dbReference type="Gene3D" id="3.30.70.1430">
    <property type="entry name" value="Multidrug efflux transporter AcrB pore domain"/>
    <property type="match status" value="1"/>
</dbReference>
<keyword evidence="1" id="KW-0472">Membrane</keyword>
<dbReference type="Gene3D" id="3.30.70.1440">
    <property type="entry name" value="Multidrug efflux transporter AcrB pore domain"/>
    <property type="match status" value="1"/>
</dbReference>
<comment type="caution">
    <text evidence="2">The sequence shown here is derived from an EMBL/GenBank/DDBJ whole genome shotgun (WGS) entry which is preliminary data.</text>
</comment>
<proteinExistence type="predicted"/>
<protein>
    <submittedName>
        <fullName evidence="2">Efflux RND transporter permease subunit</fullName>
    </submittedName>
</protein>
<accession>A0A7C3CA19</accession>
<feature type="transmembrane region" description="Helical" evidence="1">
    <location>
        <begin position="287"/>
        <end position="310"/>
    </location>
</feature>
<organism evidence="2">
    <name type="scientific">Sulfurimonas autotrophica</name>
    <dbReference type="NCBI Taxonomy" id="202747"/>
    <lineage>
        <taxon>Bacteria</taxon>
        <taxon>Pseudomonadati</taxon>
        <taxon>Campylobacterota</taxon>
        <taxon>Epsilonproteobacteria</taxon>
        <taxon>Campylobacterales</taxon>
        <taxon>Sulfurimonadaceae</taxon>
        <taxon>Sulfurimonas</taxon>
    </lineage>
</organism>
<feature type="transmembrane region" description="Helical" evidence="1">
    <location>
        <begin position="261"/>
        <end position="280"/>
    </location>
</feature>
<name>A0A7C3CA19_9BACT</name>
<dbReference type="Proteomes" id="UP000886390">
    <property type="component" value="Unassembled WGS sequence"/>
</dbReference>
<feature type="transmembrane region" description="Helical" evidence="1">
    <location>
        <begin position="392"/>
        <end position="418"/>
    </location>
</feature>
<evidence type="ECO:0000313" key="2">
    <source>
        <dbReference type="EMBL" id="HFB53545.1"/>
    </source>
</evidence>
<reference evidence="2" key="1">
    <citation type="journal article" date="2020" name="mSystems">
        <title>Genome- and Community-Level Interaction Insights into Carbon Utilization and Element Cycling Functions of Hydrothermarchaeota in Hydrothermal Sediment.</title>
        <authorList>
            <person name="Zhou Z."/>
            <person name="Liu Y."/>
            <person name="Xu W."/>
            <person name="Pan J."/>
            <person name="Luo Z.H."/>
            <person name="Li M."/>
        </authorList>
    </citation>
    <scope>NUCLEOTIDE SEQUENCE [LARGE SCALE GENOMIC DNA]</scope>
    <source>
        <strain evidence="2">HyVt-507</strain>
    </source>
</reference>
<dbReference type="GO" id="GO:0042910">
    <property type="term" value="F:xenobiotic transmembrane transporter activity"/>
    <property type="evidence" value="ECO:0007669"/>
    <property type="project" value="TreeGrafter"/>
</dbReference>
<sequence length="424" mass="46975">SMIGRSEKGETAQANYMEVLLTLKPDIENLEELTQEMSEDLEHHFSYVQFVPTQPIAMRIEELLEGVKAELAIKIYGDDQKVLDGISKEIQSVIGSVDGLERMEVETQLGQAQIKIIPDYLALARYGISVDEVMEVIRNGIGEESVTQKIEGIRRFGIVAKIKDSKKDIEAVKRVTLRSKSGKLVTLAQICDIEIVQGASFIKRENLSRYMVLSMEVEGRDVASFVAEADRIIKEKVKMPAGYYIGWAGDFKNMKEATQKLLIIIPVTLFLVVLLLYTAFNSLKKAMIILLNVPFGFIGGIIALLISGIYLSVSAIVGFLAIFAIAILNGIVLVSFIDEMRAKFPDVDLKIILKDATLLRLRPVLMTAFTTLFGILPLLYATGVGSEIQYPLAVVITGGIISSTLLTLLILPATYLLFYKDTKK</sequence>
<dbReference type="PANTHER" id="PTHR32063">
    <property type="match status" value="1"/>
</dbReference>
<dbReference type="Pfam" id="PF00873">
    <property type="entry name" value="ACR_tran"/>
    <property type="match status" value="1"/>
</dbReference>
<evidence type="ECO:0000256" key="1">
    <source>
        <dbReference type="SAM" id="Phobius"/>
    </source>
</evidence>
<dbReference type="Gene3D" id="1.20.1640.10">
    <property type="entry name" value="Multidrug efflux transporter AcrB transmembrane domain"/>
    <property type="match status" value="1"/>
</dbReference>
<dbReference type="AlphaFoldDB" id="A0A7C3CA19"/>
<gene>
    <name evidence="2" type="ORF">ENJ67_02320</name>
</gene>
<dbReference type="EMBL" id="DRNH01000121">
    <property type="protein sequence ID" value="HFB53545.1"/>
    <property type="molecule type" value="Genomic_DNA"/>
</dbReference>
<keyword evidence="1" id="KW-1133">Transmembrane helix</keyword>
<dbReference type="GO" id="GO:0005886">
    <property type="term" value="C:plasma membrane"/>
    <property type="evidence" value="ECO:0007669"/>
    <property type="project" value="TreeGrafter"/>
</dbReference>
<feature type="non-terminal residue" evidence="2">
    <location>
        <position position="1"/>
    </location>
</feature>
<dbReference type="Gene3D" id="3.30.2090.10">
    <property type="entry name" value="Multidrug efflux transporter AcrB TolC docking domain, DN and DC subdomains"/>
    <property type="match status" value="1"/>
</dbReference>
<dbReference type="SUPFAM" id="SSF82714">
    <property type="entry name" value="Multidrug efflux transporter AcrB TolC docking domain, DN and DC subdomains"/>
    <property type="match status" value="1"/>
</dbReference>
<keyword evidence="1" id="KW-0812">Transmembrane</keyword>
<feature type="transmembrane region" description="Helical" evidence="1">
    <location>
        <begin position="316"/>
        <end position="337"/>
    </location>
</feature>